<organism evidence="4 5">
    <name type="scientific">Coccomyxa subellipsoidea</name>
    <dbReference type="NCBI Taxonomy" id="248742"/>
    <lineage>
        <taxon>Eukaryota</taxon>
        <taxon>Viridiplantae</taxon>
        <taxon>Chlorophyta</taxon>
        <taxon>core chlorophytes</taxon>
        <taxon>Trebouxiophyceae</taxon>
        <taxon>Trebouxiophyceae incertae sedis</taxon>
        <taxon>Coccomyxaceae</taxon>
        <taxon>Coccomyxa</taxon>
    </lineage>
</organism>
<evidence type="ECO:0000259" key="3">
    <source>
        <dbReference type="Pfam" id="PF00892"/>
    </source>
</evidence>
<feature type="domain" description="EamA" evidence="3">
    <location>
        <begin position="106"/>
        <end position="182"/>
    </location>
</feature>
<dbReference type="EMBL" id="JALJOT010000005">
    <property type="protein sequence ID" value="KAK9914766.1"/>
    <property type="molecule type" value="Genomic_DNA"/>
</dbReference>
<protein>
    <recommendedName>
        <fullName evidence="3">EamA domain-containing protein</fullName>
    </recommendedName>
</protein>
<comment type="caution">
    <text evidence="4">The sequence shown here is derived from an EMBL/GenBank/DDBJ whole genome shotgun (WGS) entry which is preliminary data.</text>
</comment>
<feature type="transmembrane region" description="Helical" evidence="2">
    <location>
        <begin position="200"/>
        <end position="220"/>
    </location>
</feature>
<keyword evidence="2" id="KW-0472">Membrane</keyword>
<evidence type="ECO:0000313" key="4">
    <source>
        <dbReference type="EMBL" id="KAK9914766.1"/>
    </source>
</evidence>
<dbReference type="InterPro" id="IPR000620">
    <property type="entry name" value="EamA_dom"/>
</dbReference>
<comment type="similarity">
    <text evidence="1">Belongs to the drug/metabolite transporter (DMT) superfamily. Plant drug/metabolite exporter (P-DME) (TC 2.A.7.4) family.</text>
</comment>
<reference evidence="4 5" key="1">
    <citation type="journal article" date="2024" name="Nat. Commun.">
        <title>Phylogenomics reveals the evolutionary origins of lichenization in chlorophyte algae.</title>
        <authorList>
            <person name="Puginier C."/>
            <person name="Libourel C."/>
            <person name="Otte J."/>
            <person name="Skaloud P."/>
            <person name="Haon M."/>
            <person name="Grisel S."/>
            <person name="Petersen M."/>
            <person name="Berrin J.G."/>
            <person name="Delaux P.M."/>
            <person name="Dal Grande F."/>
            <person name="Keller J."/>
        </authorList>
    </citation>
    <scope>NUCLEOTIDE SEQUENCE [LARGE SCALE GENOMIC DNA]</scope>
    <source>
        <strain evidence="4 5">SAG 216-7</strain>
    </source>
</reference>
<keyword evidence="2" id="KW-0812">Transmembrane</keyword>
<evidence type="ECO:0000313" key="5">
    <source>
        <dbReference type="Proteomes" id="UP001491310"/>
    </source>
</evidence>
<dbReference type="Proteomes" id="UP001491310">
    <property type="component" value="Unassembled WGS sequence"/>
</dbReference>
<feature type="transmembrane region" description="Helical" evidence="2">
    <location>
        <begin position="241"/>
        <end position="258"/>
    </location>
</feature>
<feature type="transmembrane region" description="Helical" evidence="2">
    <location>
        <begin position="112"/>
        <end position="136"/>
    </location>
</feature>
<feature type="transmembrane region" description="Helical" evidence="2">
    <location>
        <begin position="353"/>
        <end position="370"/>
    </location>
</feature>
<feature type="transmembrane region" description="Helical" evidence="2">
    <location>
        <begin position="324"/>
        <end position="341"/>
    </location>
</feature>
<proteinExistence type="inferred from homology"/>
<dbReference type="InterPro" id="IPR037185">
    <property type="entry name" value="EmrE-like"/>
</dbReference>
<sequence>MVHTSVTVSVIGLLLFGTISSILSKVVYQTEGEDLSGHVKFFKKPWASTALMFVAMVMCLPIAWVASLVESRQKKSAASSEHKPLLSDDGETSAGGGAAAKLSANPATFKEIMILGLPMAFDLTATLLMSVGLLYVTASVYQMLRGAEILFSAIFAVTFLKRSLNKRHYIGIAFCLVGISMVGASSLLKPTEGGSSDAGKVLLGMVLIVVAQAVQAAQVVMEDYAMSNVGMAPLQVVGYEGVLGVIALAILLTIVQFLPGKDGEGIHEDTIESFHMIAHSVPFWAIPAVLVANSLSLLLYNVAGMFVTEELGAVSRTVFESARTLFVWLGDLLLFYTPLGFGRLGEGWDRSSYLQAAGFAVLVVGTLIYSRGDQLEEGEEKQKDEAHPEAQENRRTVFKANNTIVRSGLHNIHRRRWRRAANALLAAARMQPDEEQPASH</sequence>
<dbReference type="Gene3D" id="1.10.3730.20">
    <property type="match status" value="1"/>
</dbReference>
<feature type="transmembrane region" description="Helical" evidence="2">
    <location>
        <begin position="142"/>
        <end position="160"/>
    </location>
</feature>
<feature type="transmembrane region" description="Helical" evidence="2">
    <location>
        <begin position="283"/>
        <end position="303"/>
    </location>
</feature>
<keyword evidence="2" id="KW-1133">Transmembrane helix</keyword>
<dbReference type="PANTHER" id="PTHR13146">
    <property type="match status" value="1"/>
</dbReference>
<evidence type="ECO:0000256" key="1">
    <source>
        <dbReference type="ARBA" id="ARBA00007635"/>
    </source>
</evidence>
<evidence type="ECO:0000256" key="2">
    <source>
        <dbReference type="SAM" id="Phobius"/>
    </source>
</evidence>
<dbReference type="SUPFAM" id="SSF103481">
    <property type="entry name" value="Multidrug resistance efflux transporter EmrE"/>
    <property type="match status" value="1"/>
</dbReference>
<feature type="transmembrane region" description="Helical" evidence="2">
    <location>
        <begin position="48"/>
        <end position="69"/>
    </location>
</feature>
<gene>
    <name evidence="4" type="ORF">WJX75_000281</name>
</gene>
<name>A0ABR2YSV0_9CHLO</name>
<dbReference type="Pfam" id="PF00892">
    <property type="entry name" value="EamA"/>
    <property type="match status" value="1"/>
</dbReference>
<keyword evidence="5" id="KW-1185">Reference proteome</keyword>
<dbReference type="PANTHER" id="PTHR13146:SF3">
    <property type="entry name" value="EAMA DOMAIN-CONTAINING PROTEIN"/>
    <property type="match status" value="1"/>
</dbReference>
<accession>A0ABR2YSV0</accession>
<feature type="transmembrane region" description="Helical" evidence="2">
    <location>
        <begin position="169"/>
        <end position="188"/>
    </location>
</feature>